<comment type="cofactor">
    <cofactor evidence="1">
        <name>Mg(2+)</name>
        <dbReference type="ChEBI" id="CHEBI:18420"/>
    </cofactor>
</comment>
<name>A0A098M7Z9_9BACL</name>
<evidence type="ECO:0000313" key="5">
    <source>
        <dbReference type="EMBL" id="KGE18704.1"/>
    </source>
</evidence>
<dbReference type="GO" id="GO:0000287">
    <property type="term" value="F:magnesium ion binding"/>
    <property type="evidence" value="ECO:0007669"/>
    <property type="project" value="TreeGrafter"/>
</dbReference>
<dbReference type="STRING" id="268407.PWYN_04460"/>
<dbReference type="InterPro" id="IPR029065">
    <property type="entry name" value="Enolase_C-like"/>
</dbReference>
<evidence type="ECO:0000313" key="6">
    <source>
        <dbReference type="Proteomes" id="UP000029734"/>
    </source>
</evidence>
<gene>
    <name evidence="5" type="ORF">PWYN_04460</name>
</gene>
<dbReference type="CDD" id="cd03316">
    <property type="entry name" value="MR_like"/>
    <property type="match status" value="1"/>
</dbReference>
<reference evidence="5 6" key="2">
    <citation type="submission" date="2014-10" db="EMBL/GenBank/DDBJ databases">
        <title>Comparative genomics of the Paenibacillus odorifer group.</title>
        <authorList>
            <person name="Tsai Y.-C."/>
            <person name="Martin N."/>
            <person name="Korlach J."/>
            <person name="Wiedmann M."/>
        </authorList>
    </citation>
    <scope>NUCLEOTIDE SEQUENCE [LARGE SCALE GENOMIC DNA]</scope>
    <source>
        <strain evidence="5 6">DSM 18334</strain>
    </source>
</reference>
<evidence type="ECO:0000256" key="1">
    <source>
        <dbReference type="ARBA" id="ARBA00001946"/>
    </source>
</evidence>
<dbReference type="InterPro" id="IPR029017">
    <property type="entry name" value="Enolase-like_N"/>
</dbReference>
<dbReference type="InterPro" id="IPR013341">
    <property type="entry name" value="Mandelate_racemase_N_dom"/>
</dbReference>
<evidence type="ECO:0000256" key="3">
    <source>
        <dbReference type="ARBA" id="ARBA00022842"/>
    </source>
</evidence>
<dbReference type="PANTHER" id="PTHR13794:SF58">
    <property type="entry name" value="MITOCHONDRIAL ENOLASE SUPERFAMILY MEMBER 1"/>
    <property type="match status" value="1"/>
</dbReference>
<keyword evidence="2" id="KW-0479">Metal-binding</keyword>
<comment type="caution">
    <text evidence="5">The sequence shown here is derived from an EMBL/GenBank/DDBJ whole genome shotgun (WGS) entry which is preliminary data.</text>
</comment>
<dbReference type="SFLD" id="SFLDG00179">
    <property type="entry name" value="mandelate_racemase"/>
    <property type="match status" value="1"/>
</dbReference>
<dbReference type="eggNOG" id="COG4948">
    <property type="taxonomic scope" value="Bacteria"/>
</dbReference>
<dbReference type="Proteomes" id="UP000029734">
    <property type="component" value="Unassembled WGS sequence"/>
</dbReference>
<dbReference type="Gene3D" id="3.20.20.120">
    <property type="entry name" value="Enolase-like C-terminal domain"/>
    <property type="match status" value="1"/>
</dbReference>
<protein>
    <submittedName>
        <fullName evidence="5">Isomerase</fullName>
    </submittedName>
</protein>
<dbReference type="SMART" id="SM00922">
    <property type="entry name" value="MR_MLE"/>
    <property type="match status" value="1"/>
</dbReference>
<dbReference type="GO" id="GO:0016052">
    <property type="term" value="P:carbohydrate catabolic process"/>
    <property type="evidence" value="ECO:0007669"/>
    <property type="project" value="TreeGrafter"/>
</dbReference>
<accession>A0A098M7Z9</accession>
<dbReference type="InterPro" id="IPR046945">
    <property type="entry name" value="RHMD-like"/>
</dbReference>
<feature type="domain" description="Mandelate racemase/muconate lactonizing enzyme C-terminal" evidence="4">
    <location>
        <begin position="137"/>
        <end position="235"/>
    </location>
</feature>
<dbReference type="PANTHER" id="PTHR13794">
    <property type="entry name" value="ENOLASE SUPERFAMILY, MANDELATE RACEMASE"/>
    <property type="match status" value="1"/>
</dbReference>
<dbReference type="GO" id="GO:0016853">
    <property type="term" value="F:isomerase activity"/>
    <property type="evidence" value="ECO:0007669"/>
    <property type="project" value="UniProtKB-KW"/>
</dbReference>
<dbReference type="OrthoDB" id="9775391at2"/>
<dbReference type="SUPFAM" id="SSF54826">
    <property type="entry name" value="Enolase N-terminal domain-like"/>
    <property type="match status" value="1"/>
</dbReference>
<keyword evidence="5" id="KW-0413">Isomerase</keyword>
<proteinExistence type="predicted"/>
<keyword evidence="6" id="KW-1185">Reference proteome</keyword>
<dbReference type="InterPro" id="IPR013342">
    <property type="entry name" value="Mandelate_racemase_C"/>
</dbReference>
<dbReference type="Gene3D" id="3.30.390.10">
    <property type="entry name" value="Enolase-like, N-terminal domain"/>
    <property type="match status" value="1"/>
</dbReference>
<dbReference type="Pfam" id="PF13378">
    <property type="entry name" value="MR_MLE_C"/>
    <property type="match status" value="1"/>
</dbReference>
<dbReference type="SUPFAM" id="SSF51604">
    <property type="entry name" value="Enolase C-terminal domain-like"/>
    <property type="match status" value="1"/>
</dbReference>
<dbReference type="SFLD" id="SFLDS00001">
    <property type="entry name" value="Enolase"/>
    <property type="match status" value="1"/>
</dbReference>
<keyword evidence="3" id="KW-0460">Magnesium</keyword>
<sequence>MNIARVDTFPLYYPLKQPYGDANGYKNYRSNFLFRITTQSGIIGWGECVDWLPALKAGFEGKIIPYLIGKQALNRVQLVNHIKQWHQRAASGVSMALTEIAAKYSGLSVCELWGGSWRDSVPVYASFQSYSYQTDWVKHSLDLVKKSVISGFTQIKVKVGGKPFKEDQSHIQKLQGLLSGSCEMILDANQSYDFSSAREWEKDFSKWDNILWFEEPLPMNRVGDYKMLRTILSVPIAGGENLRNSEEFLPLLREGAIDITQPDPAHEAGIDDYRHTLFISRLFGLRTSPHTFDGGLSRLYALFAQACLPPWSKMENKEIEPVEWDVMDNPLTSITPIEAVGGKVKLPIGVGIGMELDEEILKRYRWDGSVY</sequence>
<reference evidence="5 6" key="1">
    <citation type="submission" date="2014-08" db="EMBL/GenBank/DDBJ databases">
        <authorList>
            <person name="den Bakker H.C."/>
        </authorList>
    </citation>
    <scope>NUCLEOTIDE SEQUENCE [LARGE SCALE GENOMIC DNA]</scope>
    <source>
        <strain evidence="5 6">DSM 18334</strain>
    </source>
</reference>
<dbReference type="EMBL" id="JQCR01000002">
    <property type="protein sequence ID" value="KGE18704.1"/>
    <property type="molecule type" value="Genomic_DNA"/>
</dbReference>
<evidence type="ECO:0000256" key="2">
    <source>
        <dbReference type="ARBA" id="ARBA00022723"/>
    </source>
</evidence>
<organism evidence="5 6">
    <name type="scientific">Paenibacillus wynnii</name>
    <dbReference type="NCBI Taxonomy" id="268407"/>
    <lineage>
        <taxon>Bacteria</taxon>
        <taxon>Bacillati</taxon>
        <taxon>Bacillota</taxon>
        <taxon>Bacilli</taxon>
        <taxon>Bacillales</taxon>
        <taxon>Paenibacillaceae</taxon>
        <taxon>Paenibacillus</taxon>
    </lineage>
</organism>
<dbReference type="InterPro" id="IPR036849">
    <property type="entry name" value="Enolase-like_C_sf"/>
</dbReference>
<dbReference type="Pfam" id="PF02746">
    <property type="entry name" value="MR_MLE_N"/>
    <property type="match status" value="1"/>
</dbReference>
<evidence type="ECO:0000259" key="4">
    <source>
        <dbReference type="SMART" id="SM00922"/>
    </source>
</evidence>
<dbReference type="RefSeq" id="WP_036648885.1">
    <property type="nucleotide sequence ID" value="NZ_JQCR01000002.1"/>
</dbReference>
<dbReference type="AlphaFoldDB" id="A0A098M7Z9"/>
<dbReference type="GO" id="GO:0016836">
    <property type="term" value="F:hydro-lyase activity"/>
    <property type="evidence" value="ECO:0007669"/>
    <property type="project" value="TreeGrafter"/>
</dbReference>